<comment type="caution">
    <text evidence="1">The sequence shown here is derived from an EMBL/GenBank/DDBJ whole genome shotgun (WGS) entry which is preliminary data.</text>
</comment>
<gene>
    <name evidence="1" type="ORF">UY48_C0013G0035</name>
</gene>
<name>A0A0G1YZE7_9BACT</name>
<reference evidence="1 2" key="1">
    <citation type="journal article" date="2015" name="Nature">
        <title>rRNA introns, odd ribosomes, and small enigmatic genomes across a large radiation of phyla.</title>
        <authorList>
            <person name="Brown C.T."/>
            <person name="Hug L.A."/>
            <person name="Thomas B.C."/>
            <person name="Sharon I."/>
            <person name="Castelle C.J."/>
            <person name="Singh A."/>
            <person name="Wilkins M.J."/>
            <person name="Williams K.H."/>
            <person name="Banfield J.F."/>
        </authorList>
    </citation>
    <scope>NUCLEOTIDE SEQUENCE [LARGE SCALE GENOMIC DNA]</scope>
</reference>
<proteinExistence type="predicted"/>
<protein>
    <submittedName>
        <fullName evidence="1">Uncharacterized protein</fullName>
    </submittedName>
</protein>
<dbReference type="EMBL" id="LCQD01000013">
    <property type="protein sequence ID" value="KKW11754.1"/>
    <property type="molecule type" value="Genomic_DNA"/>
</dbReference>
<organism evidence="1 2">
    <name type="scientific">Candidatus Gottesmanbacteria bacterium GW2011_GWB1_49_7</name>
    <dbReference type="NCBI Taxonomy" id="1618448"/>
    <lineage>
        <taxon>Bacteria</taxon>
        <taxon>Candidatus Gottesmaniibacteriota</taxon>
    </lineage>
</organism>
<dbReference type="AlphaFoldDB" id="A0A0G1YZE7"/>
<evidence type="ECO:0000313" key="1">
    <source>
        <dbReference type="EMBL" id="KKW11754.1"/>
    </source>
</evidence>
<sequence length="40" mass="4644">MLKTLKDCYGFSPLSDECNAEIYAHGQVLEWVLRKDEGRK</sequence>
<accession>A0A0G1YZE7</accession>
<evidence type="ECO:0000313" key="2">
    <source>
        <dbReference type="Proteomes" id="UP000034588"/>
    </source>
</evidence>
<dbReference type="Proteomes" id="UP000034588">
    <property type="component" value="Unassembled WGS sequence"/>
</dbReference>